<reference evidence="3 5" key="2">
    <citation type="journal article" date="2013" name="Nature">
        <title>Insights into bilaterian evolution from three spiralian genomes.</title>
        <authorList>
            <person name="Simakov O."/>
            <person name="Marletaz F."/>
            <person name="Cho S.J."/>
            <person name="Edsinger-Gonzales E."/>
            <person name="Havlak P."/>
            <person name="Hellsten U."/>
            <person name="Kuo D.H."/>
            <person name="Larsson T."/>
            <person name="Lv J."/>
            <person name="Arendt D."/>
            <person name="Savage R."/>
            <person name="Osoegawa K."/>
            <person name="de Jong P."/>
            <person name="Grimwood J."/>
            <person name="Chapman J.A."/>
            <person name="Shapiro H."/>
            <person name="Aerts A."/>
            <person name="Otillar R.P."/>
            <person name="Terry A.Y."/>
            <person name="Boore J.L."/>
            <person name="Grigoriev I.V."/>
            <person name="Lindberg D.R."/>
            <person name="Seaver E.C."/>
            <person name="Weisblat D.A."/>
            <person name="Putnam N.H."/>
            <person name="Rokhsar D.S."/>
        </authorList>
    </citation>
    <scope>NUCLEOTIDE SEQUENCE</scope>
    <source>
        <strain evidence="3 5">I ESC-2004</strain>
    </source>
</reference>
<dbReference type="SMART" id="SM00829">
    <property type="entry name" value="PKS_ER"/>
    <property type="match status" value="1"/>
</dbReference>
<dbReference type="Gene3D" id="3.90.180.10">
    <property type="entry name" value="Medium-chain alcohol dehydrogenases, catalytic domain"/>
    <property type="match status" value="1"/>
</dbReference>
<evidence type="ECO:0000313" key="5">
    <source>
        <dbReference type="Proteomes" id="UP000014760"/>
    </source>
</evidence>
<dbReference type="Proteomes" id="UP000014760">
    <property type="component" value="Unassembled WGS sequence"/>
</dbReference>
<dbReference type="EMBL" id="AMQN01012633">
    <property type="status" value="NOT_ANNOTATED_CDS"/>
    <property type="molecule type" value="Genomic_DNA"/>
</dbReference>
<dbReference type="InterPro" id="IPR052100">
    <property type="entry name" value="SV-ATPase_mito-regulator"/>
</dbReference>
<keyword evidence="1" id="KW-0560">Oxidoreductase</keyword>
<name>R7TQB9_CAPTE</name>
<dbReference type="OrthoDB" id="203908at2759"/>
<evidence type="ECO:0000259" key="2">
    <source>
        <dbReference type="SMART" id="SM00829"/>
    </source>
</evidence>
<dbReference type="EMBL" id="KB309649">
    <property type="protein sequence ID" value="ELT93711.1"/>
    <property type="molecule type" value="Genomic_DNA"/>
</dbReference>
<dbReference type="InterPro" id="IPR020843">
    <property type="entry name" value="ER"/>
</dbReference>
<dbReference type="OMA" id="VWMPYLT"/>
<organism evidence="3">
    <name type="scientific">Capitella teleta</name>
    <name type="common">Polychaete worm</name>
    <dbReference type="NCBI Taxonomy" id="283909"/>
    <lineage>
        <taxon>Eukaryota</taxon>
        <taxon>Metazoa</taxon>
        <taxon>Spiralia</taxon>
        <taxon>Lophotrochozoa</taxon>
        <taxon>Annelida</taxon>
        <taxon>Polychaeta</taxon>
        <taxon>Sedentaria</taxon>
        <taxon>Scolecida</taxon>
        <taxon>Capitellidae</taxon>
        <taxon>Capitella</taxon>
    </lineage>
</organism>
<dbReference type="STRING" id="283909.R7TQB9"/>
<feature type="domain" description="Enoyl reductase (ER)" evidence="2">
    <location>
        <begin position="5"/>
        <end position="296"/>
    </location>
</feature>
<gene>
    <name evidence="3" type="ORF">CAPTEDRAFT_154528</name>
</gene>
<sequence length="304" mass="33399">MARQGTYDRLPKPPVVLGFEGSGTVRSVGEGVKSLMEGDRVICLLDFTAQDGTWQEFALIPETQCFAMPKEMSFEEGAAIPVNYITAYHMLFEFGNLRPNKSVLIHMAAGGVGVAATQLCHTVDNVTVFGTASAAKHETIRKGGVTHPIDYRNLDYVKEVCKISPKGVDIVLDPLSGADANKGYKLLKPLGKIVHFGAANVVSGPQISYWNMIKSYMGVKNYSPLFMIGDNKAACGYHLGHLTDNQEMIQYAVHQLIGFYNAGKIKPVIDSVWQFDDIAQAMARIHDRKNIGKVIIIPHKNNEN</sequence>
<dbReference type="HOGENOM" id="CLU_026673_3_1_1"/>
<accession>R7TQB9</accession>
<keyword evidence="5" id="KW-1185">Reference proteome</keyword>
<dbReference type="EnsemblMetazoa" id="CapteT154528">
    <property type="protein sequence ID" value="CapteP154528"/>
    <property type="gene ID" value="CapteG154528"/>
</dbReference>
<protein>
    <recommendedName>
        <fullName evidence="2">Enoyl reductase (ER) domain-containing protein</fullName>
    </recommendedName>
</protein>
<dbReference type="CDD" id="cd08275">
    <property type="entry name" value="MDR3"/>
    <property type="match status" value="1"/>
</dbReference>
<dbReference type="InterPro" id="IPR036291">
    <property type="entry name" value="NAD(P)-bd_dom_sf"/>
</dbReference>
<evidence type="ECO:0000313" key="4">
    <source>
        <dbReference type="EnsemblMetazoa" id="CapteP154528"/>
    </source>
</evidence>
<dbReference type="PANTHER" id="PTHR44054:SF1">
    <property type="entry name" value="SYNAPTIC VESICLE MEMBRANE PROTEIN VAT-1 HOMOLOG"/>
    <property type="match status" value="1"/>
</dbReference>
<dbReference type="InterPro" id="IPR013154">
    <property type="entry name" value="ADH-like_N"/>
</dbReference>
<dbReference type="Pfam" id="PF13602">
    <property type="entry name" value="ADH_zinc_N_2"/>
    <property type="match status" value="1"/>
</dbReference>
<reference evidence="4" key="3">
    <citation type="submission" date="2015-06" db="UniProtKB">
        <authorList>
            <consortium name="EnsemblMetazoa"/>
        </authorList>
    </citation>
    <scope>IDENTIFICATION</scope>
</reference>
<dbReference type="AlphaFoldDB" id="R7TQB9"/>
<dbReference type="SUPFAM" id="SSF51735">
    <property type="entry name" value="NAD(P)-binding Rossmann-fold domains"/>
    <property type="match status" value="1"/>
</dbReference>
<dbReference type="Gene3D" id="3.40.50.720">
    <property type="entry name" value="NAD(P)-binding Rossmann-like Domain"/>
    <property type="match status" value="1"/>
</dbReference>
<dbReference type="SUPFAM" id="SSF50129">
    <property type="entry name" value="GroES-like"/>
    <property type="match status" value="1"/>
</dbReference>
<evidence type="ECO:0000313" key="3">
    <source>
        <dbReference type="EMBL" id="ELT93711.1"/>
    </source>
</evidence>
<dbReference type="GO" id="GO:0016491">
    <property type="term" value="F:oxidoreductase activity"/>
    <property type="evidence" value="ECO:0007669"/>
    <property type="project" value="UniProtKB-KW"/>
</dbReference>
<proteinExistence type="predicted"/>
<evidence type="ECO:0000256" key="1">
    <source>
        <dbReference type="ARBA" id="ARBA00023002"/>
    </source>
</evidence>
<dbReference type="InterPro" id="IPR011032">
    <property type="entry name" value="GroES-like_sf"/>
</dbReference>
<reference evidence="5" key="1">
    <citation type="submission" date="2012-12" db="EMBL/GenBank/DDBJ databases">
        <authorList>
            <person name="Hellsten U."/>
            <person name="Grimwood J."/>
            <person name="Chapman J.A."/>
            <person name="Shapiro H."/>
            <person name="Aerts A."/>
            <person name="Otillar R.P."/>
            <person name="Terry A.Y."/>
            <person name="Boore J.L."/>
            <person name="Simakov O."/>
            <person name="Marletaz F."/>
            <person name="Cho S.-J."/>
            <person name="Edsinger-Gonzales E."/>
            <person name="Havlak P."/>
            <person name="Kuo D.-H."/>
            <person name="Larsson T."/>
            <person name="Lv J."/>
            <person name="Arendt D."/>
            <person name="Savage R."/>
            <person name="Osoegawa K."/>
            <person name="de Jong P."/>
            <person name="Lindberg D.R."/>
            <person name="Seaver E.C."/>
            <person name="Weisblat D.A."/>
            <person name="Putnam N.H."/>
            <person name="Grigoriev I.V."/>
            <person name="Rokhsar D.S."/>
        </authorList>
    </citation>
    <scope>NUCLEOTIDE SEQUENCE</scope>
    <source>
        <strain evidence="5">I ESC-2004</strain>
    </source>
</reference>
<dbReference type="PANTHER" id="PTHR44054">
    <property type="entry name" value="SYNAPTIC VESICLE MEMBRANE PROTEIN VAT-1 HOMOLOG-LIKE"/>
    <property type="match status" value="1"/>
</dbReference>
<dbReference type="Pfam" id="PF08240">
    <property type="entry name" value="ADH_N"/>
    <property type="match status" value="1"/>
</dbReference>